<evidence type="ECO:0000256" key="4">
    <source>
        <dbReference type="ARBA" id="ARBA00022989"/>
    </source>
</evidence>
<dbReference type="PANTHER" id="PTHR23063">
    <property type="entry name" value="PHOSPHOLIPID ACYLTRANSFERASE"/>
    <property type="match status" value="1"/>
</dbReference>
<dbReference type="InterPro" id="IPR002123">
    <property type="entry name" value="Plipid/glycerol_acylTrfase"/>
</dbReference>
<accession>A0ABY7TTE8</accession>
<dbReference type="CDD" id="cd07989">
    <property type="entry name" value="LPLAT_AGPAT-like"/>
    <property type="match status" value="1"/>
</dbReference>
<sequence length="257" mass="27932">MSLDKLARGPRYGRMAVGVALFLVLALPWLMMPAGWRARRCLAVLAWRLLLRSFGISVQVHGTPMPAAGTLYVANHISWTDIPVLGLVTRAAFVAKDDMRGWPLIGRLTAEYGCVFVERERRGKVGAQAAELASHLEAERGLVLFPEGTTGLGDGVLPFRSSLFALVPGIGEGTARVQPITLRYAHADGRAFSPQEQRQIAWIGDDELLPHALTLAGMGRIRAEVWFETPIEAGDRKALARACESAVVARLGRCAEP</sequence>
<evidence type="ECO:0000256" key="3">
    <source>
        <dbReference type="ARBA" id="ARBA00022692"/>
    </source>
</evidence>
<keyword evidence="5" id="KW-0443">Lipid metabolism</keyword>
<evidence type="ECO:0000313" key="10">
    <source>
        <dbReference type="EMBL" id="WCT76501.1"/>
    </source>
</evidence>
<feature type="domain" description="Phospholipid/glycerol acyltransferase" evidence="9">
    <location>
        <begin position="70"/>
        <end position="185"/>
    </location>
</feature>
<keyword evidence="2" id="KW-0808">Transferase</keyword>
<reference evidence="10 11" key="1">
    <citation type="submission" date="2023-02" db="EMBL/GenBank/DDBJ databases">
        <title>Genome sequence of Novosphingobium humi KACC 19094.</title>
        <authorList>
            <person name="Kim S."/>
            <person name="Heo J."/>
            <person name="Kwon S.-W."/>
        </authorList>
    </citation>
    <scope>NUCLEOTIDE SEQUENCE [LARGE SCALE GENOMIC DNA]</scope>
    <source>
        <strain evidence="10 11">KACC 19094</strain>
    </source>
</reference>
<evidence type="ECO:0000256" key="8">
    <source>
        <dbReference type="SAM" id="Phobius"/>
    </source>
</evidence>
<evidence type="ECO:0000256" key="7">
    <source>
        <dbReference type="ARBA" id="ARBA00023315"/>
    </source>
</evidence>
<organism evidence="10 11">
    <name type="scientific">Novosphingobium humi</name>
    <dbReference type="NCBI Taxonomy" id="2282397"/>
    <lineage>
        <taxon>Bacteria</taxon>
        <taxon>Pseudomonadati</taxon>
        <taxon>Pseudomonadota</taxon>
        <taxon>Alphaproteobacteria</taxon>
        <taxon>Sphingomonadales</taxon>
        <taxon>Sphingomonadaceae</taxon>
        <taxon>Novosphingobium</taxon>
    </lineage>
</organism>
<keyword evidence="4 8" id="KW-1133">Transmembrane helix</keyword>
<dbReference type="Proteomes" id="UP001218231">
    <property type="component" value="Chromosome"/>
</dbReference>
<evidence type="ECO:0000256" key="1">
    <source>
        <dbReference type="ARBA" id="ARBA00004370"/>
    </source>
</evidence>
<keyword evidence="3 8" id="KW-0812">Transmembrane</keyword>
<gene>
    <name evidence="10" type="ORF">PQ457_11190</name>
</gene>
<protein>
    <submittedName>
        <fullName evidence="10">Lysophospholipid acyltransferase family protein</fullName>
    </submittedName>
</protein>
<comment type="subcellular location">
    <subcellularLocation>
        <location evidence="1">Membrane</location>
    </subcellularLocation>
</comment>
<name>A0ABY7TTE8_9SPHN</name>
<keyword evidence="11" id="KW-1185">Reference proteome</keyword>
<evidence type="ECO:0000256" key="5">
    <source>
        <dbReference type="ARBA" id="ARBA00023098"/>
    </source>
</evidence>
<dbReference type="RefSeq" id="WP_273616942.1">
    <property type="nucleotide sequence ID" value="NZ_CP117417.1"/>
</dbReference>
<evidence type="ECO:0000256" key="2">
    <source>
        <dbReference type="ARBA" id="ARBA00022679"/>
    </source>
</evidence>
<evidence type="ECO:0000256" key="6">
    <source>
        <dbReference type="ARBA" id="ARBA00023136"/>
    </source>
</evidence>
<evidence type="ECO:0000259" key="9">
    <source>
        <dbReference type="SMART" id="SM00563"/>
    </source>
</evidence>
<dbReference type="PANTHER" id="PTHR23063:SF52">
    <property type="entry name" value="LYSOPHOSPHATIDYLCHOLINE ACYLTRANSFERASE"/>
    <property type="match status" value="1"/>
</dbReference>
<keyword evidence="7 10" id="KW-0012">Acyltransferase</keyword>
<evidence type="ECO:0000313" key="11">
    <source>
        <dbReference type="Proteomes" id="UP001218231"/>
    </source>
</evidence>
<dbReference type="SMART" id="SM00563">
    <property type="entry name" value="PlsC"/>
    <property type="match status" value="1"/>
</dbReference>
<proteinExistence type="predicted"/>
<keyword evidence="6 8" id="KW-0472">Membrane</keyword>
<dbReference type="SUPFAM" id="SSF69593">
    <property type="entry name" value="Glycerol-3-phosphate (1)-acyltransferase"/>
    <property type="match status" value="1"/>
</dbReference>
<dbReference type="Pfam" id="PF01553">
    <property type="entry name" value="Acyltransferase"/>
    <property type="match status" value="1"/>
</dbReference>
<dbReference type="GO" id="GO:0016746">
    <property type="term" value="F:acyltransferase activity"/>
    <property type="evidence" value="ECO:0007669"/>
    <property type="project" value="UniProtKB-KW"/>
</dbReference>
<dbReference type="EMBL" id="CP117417">
    <property type="protein sequence ID" value="WCT76501.1"/>
    <property type="molecule type" value="Genomic_DNA"/>
</dbReference>
<feature type="transmembrane region" description="Helical" evidence="8">
    <location>
        <begin position="12"/>
        <end position="30"/>
    </location>
</feature>